<evidence type="ECO:0000313" key="3">
    <source>
        <dbReference type="EMBL" id="PPQ76793.1"/>
    </source>
</evidence>
<keyword evidence="2" id="KW-0472">Membrane</keyword>
<dbReference type="InParanoid" id="A0A409WE70"/>
<keyword evidence="2" id="KW-0812">Transmembrane</keyword>
<name>A0A409WE70_9AGAR</name>
<proteinExistence type="predicted"/>
<reference evidence="3 4" key="1">
    <citation type="journal article" date="2018" name="Evol. Lett.">
        <title>Horizontal gene cluster transfer increased hallucinogenic mushroom diversity.</title>
        <authorList>
            <person name="Reynolds H.T."/>
            <person name="Vijayakumar V."/>
            <person name="Gluck-Thaler E."/>
            <person name="Korotkin H.B."/>
            <person name="Matheny P.B."/>
            <person name="Slot J.C."/>
        </authorList>
    </citation>
    <scope>NUCLEOTIDE SEQUENCE [LARGE SCALE GENOMIC DNA]</scope>
    <source>
        <strain evidence="3 4">2629</strain>
    </source>
</reference>
<gene>
    <name evidence="3" type="ORF">CVT24_011336</name>
</gene>
<dbReference type="OrthoDB" id="549336at2759"/>
<comment type="caution">
    <text evidence="3">The sequence shown here is derived from an EMBL/GenBank/DDBJ whole genome shotgun (WGS) entry which is preliminary data.</text>
</comment>
<keyword evidence="4" id="KW-1185">Reference proteome</keyword>
<organism evidence="3 4">
    <name type="scientific">Panaeolus cyanescens</name>
    <dbReference type="NCBI Taxonomy" id="181874"/>
    <lineage>
        <taxon>Eukaryota</taxon>
        <taxon>Fungi</taxon>
        <taxon>Dikarya</taxon>
        <taxon>Basidiomycota</taxon>
        <taxon>Agaricomycotina</taxon>
        <taxon>Agaricomycetes</taxon>
        <taxon>Agaricomycetidae</taxon>
        <taxon>Agaricales</taxon>
        <taxon>Agaricineae</taxon>
        <taxon>Galeropsidaceae</taxon>
        <taxon>Panaeolus</taxon>
    </lineage>
</organism>
<feature type="compositionally biased region" description="Polar residues" evidence="1">
    <location>
        <begin position="17"/>
        <end position="28"/>
    </location>
</feature>
<evidence type="ECO:0000256" key="1">
    <source>
        <dbReference type="SAM" id="MobiDB-lite"/>
    </source>
</evidence>
<dbReference type="AlphaFoldDB" id="A0A409WE70"/>
<accession>A0A409WE70</accession>
<protein>
    <submittedName>
        <fullName evidence="3">Uncharacterized protein</fullName>
    </submittedName>
</protein>
<feature type="transmembrane region" description="Helical" evidence="2">
    <location>
        <begin position="80"/>
        <end position="98"/>
    </location>
</feature>
<feature type="region of interest" description="Disordered" evidence="1">
    <location>
        <begin position="13"/>
        <end position="32"/>
    </location>
</feature>
<evidence type="ECO:0000256" key="2">
    <source>
        <dbReference type="SAM" id="Phobius"/>
    </source>
</evidence>
<dbReference type="Proteomes" id="UP000284842">
    <property type="component" value="Unassembled WGS sequence"/>
</dbReference>
<evidence type="ECO:0000313" key="4">
    <source>
        <dbReference type="Proteomes" id="UP000284842"/>
    </source>
</evidence>
<keyword evidence="2" id="KW-1133">Transmembrane helix</keyword>
<dbReference type="EMBL" id="NHTK01005532">
    <property type="protein sequence ID" value="PPQ76793.1"/>
    <property type="molecule type" value="Genomic_DNA"/>
</dbReference>
<sequence length="626" mass="70750">MIRTDILSDLTEAKGNSDVSTRTPQIPSHSPDAGWVTQAQAIAHRTLVRFYVVGSRRRGRWATPNLNPIMALLNKRPNRFLLVGLAFVLFTSVLVLYSDITSWNDINPSHFHTSIGPSHSGSSTTTSGCAARLEQNLRSIPQKRQRVAIASTFGYHFDVYLALAWTMQRVMSRPPNPAAHDLGGNGTVAVYTPEPEFHFGFDKIIDALGLFKGDIKPSENLFDDLDKVVDGHKVDLVVLGTCEVDLRGGSESWHQRLLDVWDRRSDDEKFMLVCIIHNVRDEHWQPHITEWARRGAIRFLPISQHVADSFKSLLLTRADNTHDPALRLAGYEYIKLDTHVPILNLSASDQLWLSSSKPKLPLDVDIELEGIDHSGSTNVMNKTERKLSRAVIQGSFSTDRREYVTVFQELIDSLTEDPSVWGYLPPKQGEERFLVDPEEKDPFYLYLLGSGGLDIPKALEDMVIVKKDLDYTEFYHLMQTMDICVPAFNPENGYYRFQASSTMVMALQCNVPILATRRVRSAYAYADDDRVMVTRPAVISEVAALRALRIGNMKAFWDHYMQMSTIGDAAGGDIRKALPVHGMNIYSDLGHMMEVGWRRGNAGFESFREGLWKENERVVEKLLRDL</sequence>